<accession>A0A8H6RUV1</accession>
<dbReference type="GO" id="GO:0016740">
    <property type="term" value="F:transferase activity"/>
    <property type="evidence" value="ECO:0007669"/>
    <property type="project" value="UniProtKB-KW"/>
</dbReference>
<comment type="caution">
    <text evidence="2">The sequence shown here is derived from an EMBL/GenBank/DDBJ whole genome shotgun (WGS) entry which is preliminary data.</text>
</comment>
<organism evidence="2 3">
    <name type="scientific">Mycena chlorophos</name>
    <name type="common">Agaric fungus</name>
    <name type="synonym">Agaricus chlorophos</name>
    <dbReference type="NCBI Taxonomy" id="658473"/>
    <lineage>
        <taxon>Eukaryota</taxon>
        <taxon>Fungi</taxon>
        <taxon>Dikarya</taxon>
        <taxon>Basidiomycota</taxon>
        <taxon>Agaricomycotina</taxon>
        <taxon>Agaricomycetes</taxon>
        <taxon>Agaricomycetidae</taxon>
        <taxon>Agaricales</taxon>
        <taxon>Marasmiineae</taxon>
        <taxon>Mycenaceae</taxon>
        <taxon>Mycena</taxon>
    </lineage>
</organism>
<evidence type="ECO:0000313" key="3">
    <source>
        <dbReference type="Proteomes" id="UP000613580"/>
    </source>
</evidence>
<feature type="region of interest" description="Disordered" evidence="1">
    <location>
        <begin position="195"/>
        <end position="225"/>
    </location>
</feature>
<dbReference type="Proteomes" id="UP000613580">
    <property type="component" value="Unassembled WGS sequence"/>
</dbReference>
<sequence length="294" mass="32118">MNLNALKTGQQYPRPHPVTRVFYSRLRFGNWTLPLPHNLIQQDAEQLDQPVAETSRLSGGEQHGADEANNGWSVDREAAAAKNEPFSPGRRPVTAPSNYLRTATGRKRSRDHGDDNQGANKRWEADANAWRNSDACGWSSSDAHKWRDDEDDNKWDRETGGGGCSGHLLAAHAGVITAVQHLRLQNGSLLARPNDDALRLSNSKSRSKRSASETPRSADMPAHRGHPLAIGNVEVHHRPSSNEDAAVVRNTDVCEIVADFLCIRAHDLGAAVAQDEVVKELCTALLDPDGAADN</sequence>
<name>A0A8H6RUV1_MYCCL</name>
<proteinExistence type="predicted"/>
<keyword evidence="3" id="KW-1185">Reference proteome</keyword>
<feature type="region of interest" description="Disordered" evidence="1">
    <location>
        <begin position="46"/>
        <end position="159"/>
    </location>
</feature>
<dbReference type="EMBL" id="JACAZE010000042">
    <property type="protein sequence ID" value="KAF7288260.1"/>
    <property type="molecule type" value="Genomic_DNA"/>
</dbReference>
<evidence type="ECO:0000256" key="1">
    <source>
        <dbReference type="SAM" id="MobiDB-lite"/>
    </source>
</evidence>
<dbReference type="AlphaFoldDB" id="A0A8H6RUV1"/>
<feature type="compositionally biased region" description="Basic and acidic residues" evidence="1">
    <location>
        <begin position="111"/>
        <end position="125"/>
    </location>
</feature>
<dbReference type="OrthoDB" id="3025930at2759"/>
<gene>
    <name evidence="2" type="ORF">HMN09_01410600</name>
</gene>
<reference evidence="2" key="1">
    <citation type="submission" date="2020-05" db="EMBL/GenBank/DDBJ databases">
        <title>Mycena genomes resolve the evolution of fungal bioluminescence.</title>
        <authorList>
            <person name="Tsai I.J."/>
        </authorList>
    </citation>
    <scope>NUCLEOTIDE SEQUENCE</scope>
    <source>
        <strain evidence="2">110903Hualien_Pintung</strain>
    </source>
</reference>
<protein>
    <submittedName>
        <fullName evidence="2">Glycosyltransferase family 2 protein</fullName>
    </submittedName>
</protein>
<keyword evidence="2" id="KW-0808">Transferase</keyword>
<evidence type="ECO:0000313" key="2">
    <source>
        <dbReference type="EMBL" id="KAF7288260.1"/>
    </source>
</evidence>
<feature type="compositionally biased region" description="Basic and acidic residues" evidence="1">
    <location>
        <begin position="142"/>
        <end position="159"/>
    </location>
</feature>